<evidence type="ECO:0000259" key="1">
    <source>
        <dbReference type="PROSITE" id="PS50853"/>
    </source>
</evidence>
<dbReference type="Pfam" id="PF05345">
    <property type="entry name" value="He_PIG"/>
    <property type="match status" value="1"/>
</dbReference>
<dbReference type="InterPro" id="IPR036116">
    <property type="entry name" value="FN3_sf"/>
</dbReference>
<feature type="domain" description="SLH" evidence="2">
    <location>
        <begin position="735"/>
        <end position="795"/>
    </location>
</feature>
<dbReference type="EMBL" id="QXQB01000008">
    <property type="protein sequence ID" value="RJX36902.1"/>
    <property type="molecule type" value="Genomic_DNA"/>
</dbReference>
<sequence>MRRFSVLLIGAVLFAMLGQTGYITPRALAAADLVPPESEGWVQVSTAEQLAYIDENQSLYLSRHIQLMNDIDMSGYHWIPFGGNGEERFSGIFDGNGYRVSGIHIPLTSLQYVGFFGQSSGIVKNLGIAVDIEGGTFNSDGSTTTGGMIGELYGGSIDRSYVHGKVVGVNATSGFGAISSITGGLVGESQYSTITNSSSTATVIAGIGPNTISGGLVGAQGAGTISDVYARGEVMNQADKFVDVGGVIGFMVSGTIDKGYGTGKVSLQGSRYQGGFAGSLFVKTNIWKSYFDSETTGQSNGIGFFYEGATEAFGKATDEMKQQSTYSDWDFVHTWAIHPGVNDGYPFLRPAILTTALPNGDKDIPYSSKLTAFDGASGGLTWQADGLPAGISLSSNGLLQGTPRQSGSFNIEFTVKDAGDAQAAAMLQLVIKEPAPDIQGFKLEPGSAIGTTIVTAEPGQTGHTFAYVLSNHGNARPLVGDVLPAEAAMYTLGLDIPNVHAGQYLEVYETDGQFLIQAWYTVQLTDAHIKSGAALQWPDGSRLAISDITQTSVKLSWPMATDNAGVSGYRIHVNDVERRTVSASTHEAIMNELTANKTYTFKVTAFDAEGNEGEALSNQATTARSSAGGGYPLSNNADLMDLQVWGEVGQLKLSPSFSSETAEYTARTEAEQVEIAAIQSHVMANVTLGDNVMTDKVKVNLIEGDNKFVLTVHAENGAKREYILIIHRELAKPTAPLIELTDIAGHWAESYIEQAVSQGIIIGFPDRKFKPDDAVTRAEFTVMLAAALNLNEQGAAPGFTDDDQIGQWAKQAVSLALKAGIVDGYKDGSFRPDVQITRTEMASMIAKALNVPRNTGATTGFADDKDIPIWAKDDVEALRKLGIANGRGGNAFVPNDTATRSEAVAILLKMLEIKERK</sequence>
<dbReference type="InterPro" id="IPR015919">
    <property type="entry name" value="Cadherin-like_sf"/>
</dbReference>
<dbReference type="CDD" id="cd00063">
    <property type="entry name" value="FN3"/>
    <property type="match status" value="1"/>
</dbReference>
<evidence type="ECO:0000259" key="2">
    <source>
        <dbReference type="PROSITE" id="PS51272"/>
    </source>
</evidence>
<accession>A0A3A6P8J1</accession>
<name>A0A3A6P8J1_9BACL</name>
<evidence type="ECO:0000313" key="3">
    <source>
        <dbReference type="EMBL" id="RJX36902.1"/>
    </source>
</evidence>
<dbReference type="SUPFAM" id="SSF49265">
    <property type="entry name" value="Fibronectin type III"/>
    <property type="match status" value="1"/>
</dbReference>
<organism evidence="3 4">
    <name type="scientific">Paenibacillus pinisoli</name>
    <dbReference type="NCBI Taxonomy" id="1276110"/>
    <lineage>
        <taxon>Bacteria</taxon>
        <taxon>Bacillati</taxon>
        <taxon>Bacillota</taxon>
        <taxon>Bacilli</taxon>
        <taxon>Bacillales</taxon>
        <taxon>Paenibacillaceae</taxon>
        <taxon>Paenibacillus</taxon>
    </lineage>
</organism>
<feature type="domain" description="SLH" evidence="2">
    <location>
        <begin position="796"/>
        <end position="859"/>
    </location>
</feature>
<dbReference type="PANTHER" id="PTHR43308:SF5">
    <property type="entry name" value="S-LAYER PROTEIN _ PEPTIDOGLYCAN ENDO-BETA-N-ACETYLGLUCOSAMINIDASE"/>
    <property type="match status" value="1"/>
</dbReference>
<dbReference type="PROSITE" id="PS50853">
    <property type="entry name" value="FN3"/>
    <property type="match status" value="1"/>
</dbReference>
<proteinExistence type="predicted"/>
<dbReference type="Gene3D" id="2.160.20.110">
    <property type="match status" value="1"/>
</dbReference>
<dbReference type="Pfam" id="PF07581">
    <property type="entry name" value="Glug"/>
    <property type="match status" value="1"/>
</dbReference>
<dbReference type="InterPro" id="IPR001119">
    <property type="entry name" value="SLH_dom"/>
</dbReference>
<dbReference type="InterPro" id="IPR011493">
    <property type="entry name" value="GLUG"/>
</dbReference>
<dbReference type="AlphaFoldDB" id="A0A3A6P8J1"/>
<dbReference type="Proteomes" id="UP000267798">
    <property type="component" value="Unassembled WGS sequence"/>
</dbReference>
<protein>
    <recommendedName>
        <fullName evidence="5">S-layer homology domain-containing protein</fullName>
    </recommendedName>
</protein>
<reference evidence="3 4" key="1">
    <citation type="submission" date="2018-09" db="EMBL/GenBank/DDBJ databases">
        <title>Paenibacillus aracenensis nov. sp. isolated from a cave in southern Spain.</title>
        <authorList>
            <person name="Jurado V."/>
            <person name="Gutierrez-Patricio S."/>
            <person name="Gonzalez-Pimentel J.L."/>
            <person name="Miller A.Z."/>
            <person name="Laiz L."/>
            <person name="Saiz-Jimenez C."/>
        </authorList>
    </citation>
    <scope>NUCLEOTIDE SEQUENCE [LARGE SCALE GENOMIC DNA]</scope>
    <source>
        <strain evidence="3 4">JCM 19203</strain>
    </source>
</reference>
<dbReference type="Pfam" id="PF18316">
    <property type="entry name" value="S-l_SbsC_C"/>
    <property type="match status" value="1"/>
</dbReference>
<gene>
    <name evidence="3" type="ORF">D3P09_25665</name>
</gene>
<dbReference type="InterPro" id="IPR051465">
    <property type="entry name" value="Cell_Envelope_Struct_Comp"/>
</dbReference>
<dbReference type="InterPro" id="IPR003961">
    <property type="entry name" value="FN3_dom"/>
</dbReference>
<keyword evidence="4" id="KW-1185">Reference proteome</keyword>
<dbReference type="Pfam" id="PF12733">
    <property type="entry name" value="Cadherin-like"/>
    <property type="match status" value="1"/>
</dbReference>
<feature type="domain" description="SLH" evidence="2">
    <location>
        <begin position="861"/>
        <end position="917"/>
    </location>
</feature>
<dbReference type="Pfam" id="PF00395">
    <property type="entry name" value="SLH"/>
    <property type="match status" value="3"/>
</dbReference>
<dbReference type="SUPFAM" id="SSF49313">
    <property type="entry name" value="Cadherin-like"/>
    <property type="match status" value="1"/>
</dbReference>
<dbReference type="PANTHER" id="PTHR43308">
    <property type="entry name" value="OUTER MEMBRANE PROTEIN ALPHA-RELATED"/>
    <property type="match status" value="1"/>
</dbReference>
<dbReference type="InterPro" id="IPR025883">
    <property type="entry name" value="Cadherin-like_domain"/>
</dbReference>
<comment type="caution">
    <text evidence="3">The sequence shown here is derived from an EMBL/GenBank/DDBJ whole genome shotgun (WGS) entry which is preliminary data.</text>
</comment>
<dbReference type="OrthoDB" id="663332at2"/>
<evidence type="ECO:0000313" key="4">
    <source>
        <dbReference type="Proteomes" id="UP000267798"/>
    </source>
</evidence>
<dbReference type="InterPro" id="IPR013783">
    <property type="entry name" value="Ig-like_fold"/>
</dbReference>
<dbReference type="Pfam" id="PF00041">
    <property type="entry name" value="fn3"/>
    <property type="match status" value="1"/>
</dbReference>
<dbReference type="PROSITE" id="PS51272">
    <property type="entry name" value="SLH"/>
    <property type="match status" value="3"/>
</dbReference>
<evidence type="ECO:0008006" key="5">
    <source>
        <dbReference type="Google" id="ProtNLM"/>
    </source>
</evidence>
<feature type="domain" description="Fibronectin type-III" evidence="1">
    <location>
        <begin position="539"/>
        <end position="625"/>
    </location>
</feature>
<dbReference type="GO" id="GO:0016020">
    <property type="term" value="C:membrane"/>
    <property type="evidence" value="ECO:0007669"/>
    <property type="project" value="InterPro"/>
</dbReference>
<dbReference type="SMART" id="SM00060">
    <property type="entry name" value="FN3"/>
    <property type="match status" value="1"/>
</dbReference>
<dbReference type="InterPro" id="IPR040751">
    <property type="entry name" value="SbsC_C"/>
</dbReference>
<dbReference type="GO" id="GO:0005509">
    <property type="term" value="F:calcium ion binding"/>
    <property type="evidence" value="ECO:0007669"/>
    <property type="project" value="InterPro"/>
</dbReference>
<dbReference type="Gene3D" id="2.60.40.10">
    <property type="entry name" value="Immunoglobulins"/>
    <property type="match status" value="2"/>
</dbReference>